<evidence type="ECO:0000313" key="2">
    <source>
        <dbReference type="EMBL" id="UQC90813.1"/>
    </source>
</evidence>
<name>A0A9Q8T8F2_9PEZI</name>
<dbReference type="EMBL" id="CP019481">
    <property type="protein sequence ID" value="UQC90813.1"/>
    <property type="molecule type" value="Genomic_DNA"/>
</dbReference>
<sequence length="146" mass="16165">MGPGDRGVKAVKCPDTFPHIDHKLASPIRKRIKPRNNKSSNASSTPIKHQKPFPHTLMTTKTATVMNISTAACRPLPPETPRRRRSDDDTPRAAHGRITFAVHKFQLCSNGRLCHPGTLGIFPILYTLLKNIQPPPSSPRPLNHTS</sequence>
<evidence type="ECO:0000256" key="1">
    <source>
        <dbReference type="SAM" id="MobiDB-lite"/>
    </source>
</evidence>
<keyword evidence="3" id="KW-1185">Reference proteome</keyword>
<protein>
    <submittedName>
        <fullName evidence="2">Uncharacterized protein</fullName>
    </submittedName>
</protein>
<dbReference type="AlphaFoldDB" id="A0A9Q8T8F2"/>
<proteinExistence type="predicted"/>
<feature type="region of interest" description="Disordered" evidence="1">
    <location>
        <begin position="19"/>
        <end position="93"/>
    </location>
</feature>
<dbReference type="GeneID" id="73350277"/>
<feature type="compositionally biased region" description="Polar residues" evidence="1">
    <location>
        <begin position="37"/>
        <end position="47"/>
    </location>
</feature>
<gene>
    <name evidence="2" type="ORF">CLUP02_16345</name>
</gene>
<organism evidence="2 3">
    <name type="scientific">Colletotrichum lupini</name>
    <dbReference type="NCBI Taxonomy" id="145971"/>
    <lineage>
        <taxon>Eukaryota</taxon>
        <taxon>Fungi</taxon>
        <taxon>Dikarya</taxon>
        <taxon>Ascomycota</taxon>
        <taxon>Pezizomycotina</taxon>
        <taxon>Sordariomycetes</taxon>
        <taxon>Hypocreomycetidae</taxon>
        <taxon>Glomerellales</taxon>
        <taxon>Glomerellaceae</taxon>
        <taxon>Colletotrichum</taxon>
        <taxon>Colletotrichum acutatum species complex</taxon>
    </lineage>
</organism>
<evidence type="ECO:0000313" key="3">
    <source>
        <dbReference type="Proteomes" id="UP000830671"/>
    </source>
</evidence>
<dbReference type="KEGG" id="clup:CLUP02_16345"/>
<accession>A0A9Q8T8F2</accession>
<dbReference type="Proteomes" id="UP000830671">
    <property type="component" value="Chromosome 9"/>
</dbReference>
<feature type="compositionally biased region" description="Polar residues" evidence="1">
    <location>
        <begin position="57"/>
        <end position="70"/>
    </location>
</feature>
<dbReference type="RefSeq" id="XP_049152414.1">
    <property type="nucleotide sequence ID" value="XM_049295267.1"/>
</dbReference>
<reference evidence="2" key="1">
    <citation type="journal article" date="2021" name="Mol. Plant Microbe Interact.">
        <title>Complete Genome Sequence of the Plant-Pathogenic Fungus Colletotrichum lupini.</title>
        <authorList>
            <person name="Baroncelli R."/>
            <person name="Pensec F."/>
            <person name="Da Lio D."/>
            <person name="Boufleur T."/>
            <person name="Vicente I."/>
            <person name="Sarrocco S."/>
            <person name="Picot A."/>
            <person name="Baraldi E."/>
            <person name="Sukno S."/>
            <person name="Thon M."/>
            <person name="Le Floch G."/>
        </authorList>
    </citation>
    <scope>NUCLEOTIDE SEQUENCE</scope>
    <source>
        <strain evidence="2">IMI 504893</strain>
    </source>
</reference>